<dbReference type="KEGG" id="pms:KNP414_03880"/>
<organism evidence="2 3">
    <name type="scientific">Paenibacillus mucilaginosus (strain KNP414)</name>
    <dbReference type="NCBI Taxonomy" id="1036673"/>
    <lineage>
        <taxon>Bacteria</taxon>
        <taxon>Bacillati</taxon>
        <taxon>Bacillota</taxon>
        <taxon>Bacilli</taxon>
        <taxon>Bacillales</taxon>
        <taxon>Paenibacillaceae</taxon>
        <taxon>Paenibacillus</taxon>
    </lineage>
</organism>
<dbReference type="PATRIC" id="fig|1036673.3.peg.3565"/>
<feature type="compositionally biased region" description="Low complexity" evidence="1">
    <location>
        <begin position="117"/>
        <end position="143"/>
    </location>
</feature>
<evidence type="ECO:0000313" key="2">
    <source>
        <dbReference type="EMBL" id="AEI42418.1"/>
    </source>
</evidence>
<feature type="region of interest" description="Disordered" evidence="1">
    <location>
        <begin position="115"/>
        <end position="143"/>
    </location>
</feature>
<gene>
    <name evidence="2" type="ordered locus">KNP414_03880</name>
</gene>
<dbReference type="RefSeq" id="WP_013917574.1">
    <property type="nucleotide sequence ID" value="NC_015690.1"/>
</dbReference>
<evidence type="ECO:0000313" key="3">
    <source>
        <dbReference type="Proteomes" id="UP000006620"/>
    </source>
</evidence>
<dbReference type="HOGENOM" id="CLU_1401269_0_0_9"/>
<reference evidence="2 3" key="2">
    <citation type="journal article" date="2013" name="Genome Announc.">
        <title>Genome Sequence of Growth-Improving Paenibacillus mucilaginosus Strain KNP414.</title>
        <authorList>
            <person name="Lu J.J."/>
            <person name="Wang J.F."/>
            <person name="Hu X.F."/>
        </authorList>
    </citation>
    <scope>NUCLEOTIDE SEQUENCE [LARGE SCALE GENOMIC DNA]</scope>
    <source>
        <strain evidence="2 3">KNP414</strain>
    </source>
</reference>
<name>F8F6E4_PAEMK</name>
<protein>
    <submittedName>
        <fullName evidence="2">Uncharacterized protein</fullName>
    </submittedName>
</protein>
<sequence>MGMQACRLPLPYFRVNASLRILDRSDEAELLFPGASEMAGITDEGSLEKLRRFVRPGSVTRLELNFLCGTDRRPQLFELHQQWEEESAAAHLLLCPLQDRLQRMQDTMEQLRRDLRQPGGAAPPGLRPLSAAPARTSAPSPAAPGAIREAIHALETIEDLIGIIRPDMTEAGKDAYAVLLLEQAALARGHLERL</sequence>
<dbReference type="EMBL" id="CP002869">
    <property type="protein sequence ID" value="AEI42418.1"/>
    <property type="molecule type" value="Genomic_DNA"/>
</dbReference>
<accession>F8F6E4</accession>
<reference evidence="3" key="1">
    <citation type="submission" date="2011-06" db="EMBL/GenBank/DDBJ databases">
        <title>Complete genome sequence of Paenibacillus mucilaginosus KNP414.</title>
        <authorList>
            <person name="Wang J."/>
            <person name="Hu S."/>
            <person name="Hu X."/>
            <person name="Zhang B."/>
            <person name="Dong D."/>
            <person name="Zhang S."/>
            <person name="Zhao K."/>
            <person name="Wu D."/>
        </authorList>
    </citation>
    <scope>NUCLEOTIDE SEQUENCE [LARGE SCALE GENOMIC DNA]</scope>
    <source>
        <strain evidence="3">KNP414</strain>
    </source>
</reference>
<evidence type="ECO:0000256" key="1">
    <source>
        <dbReference type="SAM" id="MobiDB-lite"/>
    </source>
</evidence>
<dbReference type="Proteomes" id="UP000006620">
    <property type="component" value="Chromosome"/>
</dbReference>
<proteinExistence type="predicted"/>
<dbReference type="AlphaFoldDB" id="F8F6E4"/>